<protein>
    <submittedName>
        <fullName evidence="1">Flagellar operon protein</fullName>
    </submittedName>
</protein>
<evidence type="ECO:0000313" key="1">
    <source>
        <dbReference type="EMBL" id="TYO95480.1"/>
    </source>
</evidence>
<proteinExistence type="predicted"/>
<dbReference type="RefSeq" id="WP_166511473.1">
    <property type="nucleotide sequence ID" value="NZ_VNHM01000007.1"/>
</dbReference>
<gene>
    <name evidence="1" type="ORF">LX24_01441</name>
</gene>
<dbReference type="InterPro" id="IPR013367">
    <property type="entry name" value="Flagellar_put"/>
</dbReference>
<comment type="caution">
    <text evidence="1">The sequence shown here is derived from an EMBL/GenBank/DDBJ whole genome shotgun (WGS) entry which is preliminary data.</text>
</comment>
<dbReference type="EMBL" id="VNHM01000007">
    <property type="protein sequence ID" value="TYO95480.1"/>
    <property type="molecule type" value="Genomic_DNA"/>
</dbReference>
<dbReference type="Proteomes" id="UP000323166">
    <property type="component" value="Unassembled WGS sequence"/>
</dbReference>
<dbReference type="Pfam" id="PF12611">
    <property type="entry name" value="Flagellar_put"/>
    <property type="match status" value="1"/>
</dbReference>
<dbReference type="AlphaFoldDB" id="A0A5S4ZTR1"/>
<keyword evidence="1" id="KW-0282">Flagellum</keyword>
<keyword evidence="2" id="KW-1185">Reference proteome</keyword>
<accession>A0A5S4ZTR1</accession>
<organism evidence="1 2">
    <name type="scientific">Desulfallas thermosapovorans DSM 6562</name>
    <dbReference type="NCBI Taxonomy" id="1121431"/>
    <lineage>
        <taxon>Bacteria</taxon>
        <taxon>Bacillati</taxon>
        <taxon>Bacillota</taxon>
        <taxon>Clostridia</taxon>
        <taxon>Eubacteriales</taxon>
        <taxon>Desulfallaceae</taxon>
        <taxon>Desulfallas</taxon>
    </lineage>
</organism>
<name>A0A5S4ZTR1_9FIRM</name>
<sequence>MEIKGLHILPEPIINKPAGNTPAGQKNQSIKESTAFQEILSRELAGDSKIKVSVHAQRRLAERNIVLGRQDWEKINHAVNKAQAKGASNSLVIHGDTALIVSVKNRTVISAMDENDMREHIFTNIDSAVIIK</sequence>
<dbReference type="NCBIfam" id="TIGR02530">
    <property type="entry name" value="flg_new"/>
    <property type="match status" value="1"/>
</dbReference>
<keyword evidence="1" id="KW-0966">Cell projection</keyword>
<keyword evidence="1" id="KW-0969">Cilium</keyword>
<reference evidence="1 2" key="1">
    <citation type="submission" date="2019-07" db="EMBL/GenBank/DDBJ databases">
        <title>Genomic Encyclopedia of Type Strains, Phase I: the one thousand microbial genomes (KMG-I) project.</title>
        <authorList>
            <person name="Kyrpides N."/>
        </authorList>
    </citation>
    <scope>NUCLEOTIDE SEQUENCE [LARGE SCALE GENOMIC DNA]</scope>
    <source>
        <strain evidence="1 2">DSM 6562</strain>
    </source>
</reference>
<evidence type="ECO:0000313" key="2">
    <source>
        <dbReference type="Proteomes" id="UP000323166"/>
    </source>
</evidence>